<feature type="signal peptide" evidence="1">
    <location>
        <begin position="1"/>
        <end position="17"/>
    </location>
</feature>
<accession>A0A7S1NGC8</accession>
<keyword evidence="1" id="KW-0732">Signal</keyword>
<evidence type="ECO:0000256" key="1">
    <source>
        <dbReference type="SAM" id="SignalP"/>
    </source>
</evidence>
<feature type="chain" id="PRO_5030705550" description="Secreted protein" evidence="1">
    <location>
        <begin position="18"/>
        <end position="126"/>
    </location>
</feature>
<proteinExistence type="predicted"/>
<dbReference type="AlphaFoldDB" id="A0A7S1NGC8"/>
<organism evidence="2">
    <name type="scientific">Eutreptiella gymnastica</name>
    <dbReference type="NCBI Taxonomy" id="73025"/>
    <lineage>
        <taxon>Eukaryota</taxon>
        <taxon>Discoba</taxon>
        <taxon>Euglenozoa</taxon>
        <taxon>Euglenida</taxon>
        <taxon>Spirocuta</taxon>
        <taxon>Euglenophyceae</taxon>
        <taxon>Eutreptiales</taxon>
        <taxon>Eutreptiaceae</taxon>
        <taxon>Eutreptiella</taxon>
    </lineage>
</organism>
<name>A0A7S1NGC8_9EUGL</name>
<evidence type="ECO:0000313" key="2">
    <source>
        <dbReference type="EMBL" id="CAD9019082.1"/>
    </source>
</evidence>
<dbReference type="EMBL" id="HBGA01081003">
    <property type="protein sequence ID" value="CAD9019082.1"/>
    <property type="molecule type" value="Transcribed_RNA"/>
</dbReference>
<reference evidence="2" key="1">
    <citation type="submission" date="2021-01" db="EMBL/GenBank/DDBJ databases">
        <authorList>
            <person name="Corre E."/>
            <person name="Pelletier E."/>
            <person name="Niang G."/>
            <person name="Scheremetjew M."/>
            <person name="Finn R."/>
            <person name="Kale V."/>
            <person name="Holt S."/>
            <person name="Cochrane G."/>
            <person name="Meng A."/>
            <person name="Brown T."/>
            <person name="Cohen L."/>
        </authorList>
    </citation>
    <scope>NUCLEOTIDE SEQUENCE</scope>
    <source>
        <strain evidence="2">NIES-381</strain>
    </source>
</reference>
<gene>
    <name evidence="2" type="ORF">EGYM00392_LOCUS30196</name>
</gene>
<protein>
    <recommendedName>
        <fullName evidence="3">Secreted protein</fullName>
    </recommendedName>
</protein>
<evidence type="ECO:0008006" key="3">
    <source>
        <dbReference type="Google" id="ProtNLM"/>
    </source>
</evidence>
<sequence>MMIVCCTLFLVVFGVFAFKFREGATKSKHAPCMHSTHLPKGKGCCCCSHRMKKNYVHMPFDGTPPPPVDKHRLVQAPHGGATIVLQPLLDPREGVEWPRKVWPSTTGRCNRRFCWCLRTVGEWGVS</sequence>